<name>A0A2S7DLN6_9XANT</name>
<dbReference type="EMBL" id="MDEH01000001">
    <property type="protein sequence ID" value="PPU74766.1"/>
    <property type="molecule type" value="Genomic_DNA"/>
</dbReference>
<organism evidence="2 3">
    <name type="scientific">Xanthomonas melonis</name>
    <dbReference type="NCBI Taxonomy" id="56456"/>
    <lineage>
        <taxon>Bacteria</taxon>
        <taxon>Pseudomonadati</taxon>
        <taxon>Pseudomonadota</taxon>
        <taxon>Gammaproteobacteria</taxon>
        <taxon>Lysobacterales</taxon>
        <taxon>Lysobacteraceae</taxon>
        <taxon>Xanthomonas</taxon>
    </lineage>
</organism>
<evidence type="ECO:0000256" key="1">
    <source>
        <dbReference type="SAM" id="MobiDB-lite"/>
    </source>
</evidence>
<evidence type="ECO:0008006" key="4">
    <source>
        <dbReference type="Google" id="ProtNLM"/>
    </source>
</evidence>
<dbReference type="Gene3D" id="3.40.50.1820">
    <property type="entry name" value="alpha/beta hydrolase"/>
    <property type="match status" value="1"/>
</dbReference>
<dbReference type="OrthoDB" id="869379at2"/>
<feature type="region of interest" description="Disordered" evidence="1">
    <location>
        <begin position="655"/>
        <end position="679"/>
    </location>
</feature>
<sequence length="679" mass="73826">MTLLQRRRGSVAILLAALISVWSSGCAMVTVQSRDSAGYIAQTRGDVLSTGALSQPGNETLQVAGLQPKDCHRQALPCIQRLATVAGIGDERRLATLAELWTAQAIALTGRTSAQMSDAAMEAWLEAARHAYAYLFFSARAPAARAFENRQTQVRDYYNYAVQQLVEQLFARAQQSVQTAPAVTPMAIGRWQVAVDMSAYRLPGGGNTPRGLFAASALRFDGLRSTYRRDGFGAELVAEVDPQLVGDPAGLAAQPAARAGTAQERPLPTFSEMPYAPATLLVRFAGDSLDAVLRTELATVAPYDPYRQNEVVLHGQRVPLAANFTAAYGLWLAKSGFAVQSLRSMLGRARGIDRPHLYLMQPYDPDRRVLLMLHGLASSPEAWVNVANEVMGDETLRQRYQIWQVYYPTNAPIAVNRAQIQALVQRSLQHFDPAGTAPASHGMVLIGHSMGGVIGRLLVCSSGDRLWNALLRDYRLDGERGARVRAKLAPLLNFAPMPQIDRAIFIAAPHRGTPLAEGGLGRLVGRMVRLPLALLDRFGDVLQDLADSEQDGQGGLPRRKSRLLPPTSIDNLRDTDPFVRATMDLPISPQVRYHTIVGREKPQVPLAESDDGLVPYRSAHLDGAASELVVTSWHSVQETPQAILEIRRILHAQLQAEDSEAPAPTRSPEPAPAPASASL</sequence>
<reference evidence="2 3" key="1">
    <citation type="submission" date="2016-08" db="EMBL/GenBank/DDBJ databases">
        <authorList>
            <person name="Seilhamer J.J."/>
        </authorList>
    </citation>
    <scope>NUCLEOTIDE SEQUENCE [LARGE SCALE GENOMIC DNA]</scope>
    <source>
        <strain evidence="2 3">CFBP4644</strain>
    </source>
</reference>
<feature type="region of interest" description="Disordered" evidence="1">
    <location>
        <begin position="548"/>
        <end position="571"/>
    </location>
</feature>
<evidence type="ECO:0000313" key="2">
    <source>
        <dbReference type="EMBL" id="PPU74766.1"/>
    </source>
</evidence>
<gene>
    <name evidence="2" type="ORF">XmelCFBP4644_02330</name>
</gene>
<dbReference type="Proteomes" id="UP000239865">
    <property type="component" value="Unassembled WGS sequence"/>
</dbReference>
<evidence type="ECO:0000313" key="3">
    <source>
        <dbReference type="Proteomes" id="UP000239865"/>
    </source>
</evidence>
<dbReference type="SUPFAM" id="SSF53474">
    <property type="entry name" value="alpha/beta-Hydrolases"/>
    <property type="match status" value="1"/>
</dbReference>
<protein>
    <recommendedName>
        <fullName evidence="4">AB hydrolase-1 domain-containing protein</fullName>
    </recommendedName>
</protein>
<accession>A0A2S7DLN6</accession>
<dbReference type="PROSITE" id="PS51257">
    <property type="entry name" value="PROKAR_LIPOPROTEIN"/>
    <property type="match status" value="1"/>
</dbReference>
<dbReference type="AlphaFoldDB" id="A0A2S7DLN6"/>
<proteinExistence type="predicted"/>
<dbReference type="InterPro" id="IPR029058">
    <property type="entry name" value="AB_hydrolase_fold"/>
</dbReference>
<dbReference type="RefSeq" id="WP_104584852.1">
    <property type="nucleotide sequence ID" value="NZ_JAJGQH010000002.1"/>
</dbReference>
<comment type="caution">
    <text evidence="2">The sequence shown here is derived from an EMBL/GenBank/DDBJ whole genome shotgun (WGS) entry which is preliminary data.</text>
</comment>